<dbReference type="InterPro" id="IPR004835">
    <property type="entry name" value="Chitin_synth"/>
</dbReference>
<feature type="region of interest" description="Disordered" evidence="7">
    <location>
        <begin position="650"/>
        <end position="673"/>
    </location>
</feature>
<dbReference type="InterPro" id="IPR029044">
    <property type="entry name" value="Nucleotide-diphossugar_trans"/>
</dbReference>
<accession>A0A433QJI6</accession>
<dbReference type="GO" id="GO:0030428">
    <property type="term" value="C:cell septum"/>
    <property type="evidence" value="ECO:0007669"/>
    <property type="project" value="TreeGrafter"/>
</dbReference>
<dbReference type="PANTHER" id="PTHR22914">
    <property type="entry name" value="CHITIN SYNTHASE"/>
    <property type="match status" value="1"/>
</dbReference>
<keyword evidence="4 8" id="KW-0812">Transmembrane</keyword>
<feature type="transmembrane region" description="Helical" evidence="8">
    <location>
        <begin position="518"/>
        <end position="537"/>
    </location>
</feature>
<sequence length="769" mass="87766">MGGFYPNLTAPLSDDSTFTQSETYKATISGVAILACLECLVFGGVYLHNLSVIARRPEASAPRSPWRYLILVAVFIIRILFVPFYISFDPYHTYPSWLTDAFHVLFIVVTLWFTFFLVMPTLLIPICWYYFGLGDKRLGKDHRRTHNRNKSTASKTSKMSSLSIRRFVGIDDSGVWRDQKYHVICIVPIYNEEPDLLWKGITALLNSRFSKRRLELHLSFDNPEVSDLFKDLLMRFRKANGNKRIQYKQVSEATTQFLHDGALIYIHRWPHGGKRATQAKTFNFIRENMIAHPDDALIMLIDSDNVIHENAMNNFVVSLNKNPKIQALAGYMTCISGNSWNPMRLIQDAEYTSVGINRAFEAIMGSVICLPGGLTLVKFNTMLAVSHIYFGELPTDHLVDYHRYHLGEDRYLSHLLHQHLPRGSLSFCPSARCKTEPPATFAQYVKQRRRWLLGAVSNDSYMLLDVSLWKKMPVVMTYTLFLNAWRSATVSHFLLFFGVILGFIRITPEQYSVNIPTFVVPFFIAWFGISIIAFRLRRYKVPFVWPIMMFLWPLGQCFVDTYTLLTWGKRTWGGPRTPDAEDDKHEEEITENDTVDDAEPIEKWKRTKDAQEIRAILWMPSGMEEQVDGDIRIQMYSDEEANDQFDLEGPYRYPPPKPAYMHQHGGESANSSMSSLNLYAHERPSTDTLGNIAFRNSFGSPATLVGSLNPPPSVYSGILRPVSALSLYPQDNISINSGYSSTEQTTSSEGVGNLLISHCNETRTLDNSG</sequence>
<dbReference type="GO" id="GO:0006031">
    <property type="term" value="P:chitin biosynthetic process"/>
    <property type="evidence" value="ECO:0007669"/>
    <property type="project" value="TreeGrafter"/>
</dbReference>
<dbReference type="AlphaFoldDB" id="A0A433QJI6"/>
<dbReference type="CDD" id="cd00761">
    <property type="entry name" value="Glyco_tranf_GTA_type"/>
    <property type="match status" value="1"/>
</dbReference>
<evidence type="ECO:0000256" key="8">
    <source>
        <dbReference type="SAM" id="Phobius"/>
    </source>
</evidence>
<dbReference type="GO" id="GO:0004100">
    <property type="term" value="F:chitin synthase activity"/>
    <property type="evidence" value="ECO:0007669"/>
    <property type="project" value="UniProtKB-EC"/>
</dbReference>
<keyword evidence="6 8" id="KW-0472">Membrane</keyword>
<dbReference type="Pfam" id="PF03142">
    <property type="entry name" value="Chitin_synth_2"/>
    <property type="match status" value="1"/>
</dbReference>
<comment type="caution">
    <text evidence="9">The sequence shown here is derived from an EMBL/GenBank/DDBJ whole genome shotgun (WGS) entry which is preliminary data.</text>
</comment>
<evidence type="ECO:0000256" key="4">
    <source>
        <dbReference type="ARBA" id="ARBA00022692"/>
    </source>
</evidence>
<feature type="transmembrane region" description="Helical" evidence="8">
    <location>
        <begin position="489"/>
        <end position="506"/>
    </location>
</feature>
<evidence type="ECO:0000256" key="7">
    <source>
        <dbReference type="SAM" id="MobiDB-lite"/>
    </source>
</evidence>
<dbReference type="GO" id="GO:0071944">
    <property type="term" value="C:cell periphery"/>
    <property type="evidence" value="ECO:0007669"/>
    <property type="project" value="TreeGrafter"/>
</dbReference>
<feature type="transmembrane region" description="Helical" evidence="8">
    <location>
        <begin position="543"/>
        <end position="565"/>
    </location>
</feature>
<dbReference type="Gene3D" id="3.90.550.10">
    <property type="entry name" value="Spore Coat Polysaccharide Biosynthesis Protein SpsA, Chain A"/>
    <property type="match status" value="1"/>
</dbReference>
<organism evidence="9 10">
    <name type="scientific">Jimgerdemannia flammicorona</name>
    <dbReference type="NCBI Taxonomy" id="994334"/>
    <lineage>
        <taxon>Eukaryota</taxon>
        <taxon>Fungi</taxon>
        <taxon>Fungi incertae sedis</taxon>
        <taxon>Mucoromycota</taxon>
        <taxon>Mucoromycotina</taxon>
        <taxon>Endogonomycetes</taxon>
        <taxon>Endogonales</taxon>
        <taxon>Endogonaceae</taxon>
        <taxon>Jimgerdemannia</taxon>
    </lineage>
</organism>
<feature type="transmembrane region" description="Helical" evidence="8">
    <location>
        <begin position="26"/>
        <end position="47"/>
    </location>
</feature>
<dbReference type="EC" id="2.4.1.16" evidence="2"/>
<comment type="subcellular location">
    <subcellularLocation>
        <location evidence="1">Membrane</location>
        <topology evidence="1">Multi-pass membrane protein</topology>
    </subcellularLocation>
</comment>
<feature type="transmembrane region" description="Helical" evidence="8">
    <location>
        <begin position="106"/>
        <end position="131"/>
    </location>
</feature>
<dbReference type="EMBL" id="RBNJ01004477">
    <property type="protein sequence ID" value="RUS29941.1"/>
    <property type="molecule type" value="Genomic_DNA"/>
</dbReference>
<evidence type="ECO:0000256" key="1">
    <source>
        <dbReference type="ARBA" id="ARBA00004141"/>
    </source>
</evidence>
<dbReference type="GO" id="GO:0016020">
    <property type="term" value="C:membrane"/>
    <property type="evidence" value="ECO:0007669"/>
    <property type="project" value="UniProtKB-SubCell"/>
</dbReference>
<evidence type="ECO:0000313" key="10">
    <source>
        <dbReference type="Proteomes" id="UP000274822"/>
    </source>
</evidence>
<evidence type="ECO:0000313" key="9">
    <source>
        <dbReference type="EMBL" id="RUS29941.1"/>
    </source>
</evidence>
<proteinExistence type="predicted"/>
<keyword evidence="3" id="KW-0808">Transferase</keyword>
<name>A0A433QJI6_9FUNG</name>
<feature type="transmembrane region" description="Helical" evidence="8">
    <location>
        <begin position="68"/>
        <end position="86"/>
    </location>
</feature>
<gene>
    <name evidence="9" type="ORF">BC938DRAFT_480034</name>
</gene>
<evidence type="ECO:0000256" key="6">
    <source>
        <dbReference type="ARBA" id="ARBA00023136"/>
    </source>
</evidence>
<evidence type="ECO:0000256" key="3">
    <source>
        <dbReference type="ARBA" id="ARBA00022676"/>
    </source>
</evidence>
<evidence type="ECO:0000256" key="5">
    <source>
        <dbReference type="ARBA" id="ARBA00022989"/>
    </source>
</evidence>
<reference evidence="9 10" key="1">
    <citation type="journal article" date="2018" name="New Phytol.">
        <title>Phylogenomics of Endogonaceae and evolution of mycorrhizas within Mucoromycota.</title>
        <authorList>
            <person name="Chang Y."/>
            <person name="Desiro A."/>
            <person name="Na H."/>
            <person name="Sandor L."/>
            <person name="Lipzen A."/>
            <person name="Clum A."/>
            <person name="Barry K."/>
            <person name="Grigoriev I.V."/>
            <person name="Martin F.M."/>
            <person name="Stajich J.E."/>
            <person name="Smith M.E."/>
            <person name="Bonito G."/>
            <person name="Spatafora J.W."/>
        </authorList>
    </citation>
    <scope>NUCLEOTIDE SEQUENCE [LARGE SCALE GENOMIC DNA]</scope>
    <source>
        <strain evidence="9 10">AD002</strain>
    </source>
</reference>
<protein>
    <recommendedName>
        <fullName evidence="2">chitin synthase</fullName>
        <ecNumber evidence="2">2.4.1.16</ecNumber>
    </recommendedName>
</protein>
<keyword evidence="10" id="KW-1185">Reference proteome</keyword>
<dbReference type="Proteomes" id="UP000274822">
    <property type="component" value="Unassembled WGS sequence"/>
</dbReference>
<dbReference type="PANTHER" id="PTHR22914:SF46">
    <property type="entry name" value="CHITIN SYNTHASE"/>
    <property type="match status" value="1"/>
</dbReference>
<evidence type="ECO:0000256" key="2">
    <source>
        <dbReference type="ARBA" id="ARBA00012543"/>
    </source>
</evidence>
<dbReference type="SUPFAM" id="SSF53448">
    <property type="entry name" value="Nucleotide-diphospho-sugar transferases"/>
    <property type="match status" value="1"/>
</dbReference>
<keyword evidence="5 8" id="KW-1133">Transmembrane helix</keyword>
<keyword evidence="3" id="KW-0328">Glycosyltransferase</keyword>